<dbReference type="OrthoDB" id="9805566at2"/>
<dbReference type="GO" id="GO:0009279">
    <property type="term" value="C:cell outer membrane"/>
    <property type="evidence" value="ECO:0007669"/>
    <property type="project" value="UniProtKB-SubCell"/>
</dbReference>
<feature type="chain" id="PRO_5011584139" evidence="6">
    <location>
        <begin position="21"/>
        <end position="219"/>
    </location>
</feature>
<proteinExistence type="predicted"/>
<dbReference type="PROSITE" id="PS51257">
    <property type="entry name" value="PROKAR_LIPOPROTEIN"/>
    <property type="match status" value="1"/>
</dbReference>
<evidence type="ECO:0000313" key="8">
    <source>
        <dbReference type="EMBL" id="SFM96518.1"/>
    </source>
</evidence>
<keyword evidence="3" id="KW-0998">Cell outer membrane</keyword>
<dbReference type="PRINTS" id="PR01023">
    <property type="entry name" value="NAFLGMOTY"/>
</dbReference>
<evidence type="ECO:0000259" key="7">
    <source>
        <dbReference type="PROSITE" id="PS51123"/>
    </source>
</evidence>
<dbReference type="Pfam" id="PF00691">
    <property type="entry name" value="OmpA"/>
    <property type="match status" value="1"/>
</dbReference>
<evidence type="ECO:0000256" key="4">
    <source>
        <dbReference type="PROSITE-ProRule" id="PRU00473"/>
    </source>
</evidence>
<keyword evidence="5" id="KW-1133">Transmembrane helix</keyword>
<sequence length="219" mass="23042">MKKLLAGLVVLLMVSGCATTGYPPSKAQQGALLGTGLGAATGAALGAAIGGSGESALLGAAAGAVVGGIAGGMIGSYMDRQEQELRQALANVEQASIQREQNILAVTFRSDMLFDFDSAVLKPGAYDEIDRVATVLRNYPQTRIRIEGHTDSIGSEQYNQMLSERRAMAVRDALVQRGVDPRRIEVVGYGESKPIATNATEAGRQLNRRVTIVIIPVEA</sequence>
<reference evidence="8 9" key="1">
    <citation type="submission" date="2016-10" db="EMBL/GenBank/DDBJ databases">
        <authorList>
            <person name="de Groot N.N."/>
        </authorList>
    </citation>
    <scope>NUCLEOTIDE SEQUENCE [LARGE SCALE GENOMIC DNA]</scope>
    <source>
        <strain evidence="8 9">DSM 9990</strain>
    </source>
</reference>
<organism evidence="8 9">
    <name type="scientific">Thermodesulforhabdus norvegica</name>
    <dbReference type="NCBI Taxonomy" id="39841"/>
    <lineage>
        <taxon>Bacteria</taxon>
        <taxon>Pseudomonadati</taxon>
        <taxon>Thermodesulfobacteriota</taxon>
        <taxon>Syntrophobacteria</taxon>
        <taxon>Syntrophobacterales</taxon>
        <taxon>Thermodesulforhabdaceae</taxon>
        <taxon>Thermodesulforhabdus</taxon>
    </lineage>
</organism>
<keyword evidence="2 4" id="KW-0472">Membrane</keyword>
<keyword evidence="5" id="KW-0812">Transmembrane</keyword>
<feature type="signal peptide" evidence="6">
    <location>
        <begin position="1"/>
        <end position="20"/>
    </location>
</feature>
<dbReference type="InterPro" id="IPR050330">
    <property type="entry name" value="Bact_OuterMem_StrucFunc"/>
</dbReference>
<dbReference type="Proteomes" id="UP000199611">
    <property type="component" value="Unassembled WGS sequence"/>
</dbReference>
<accession>A0A1I4V5S8</accession>
<evidence type="ECO:0000256" key="5">
    <source>
        <dbReference type="SAM" id="Phobius"/>
    </source>
</evidence>
<keyword evidence="6" id="KW-0732">Signal</keyword>
<dbReference type="InterPro" id="IPR039567">
    <property type="entry name" value="Gly-zipper"/>
</dbReference>
<dbReference type="PRINTS" id="PR01021">
    <property type="entry name" value="OMPADOMAIN"/>
</dbReference>
<name>A0A1I4V5S8_9BACT</name>
<dbReference type="Pfam" id="PF13488">
    <property type="entry name" value="Gly-zipper_Omp"/>
    <property type="match status" value="1"/>
</dbReference>
<gene>
    <name evidence="8" type="ORF">SAMN05660836_02122</name>
</gene>
<dbReference type="Gene3D" id="3.30.1330.60">
    <property type="entry name" value="OmpA-like domain"/>
    <property type="match status" value="1"/>
</dbReference>
<dbReference type="PANTHER" id="PTHR30329:SF21">
    <property type="entry name" value="LIPOPROTEIN YIAD-RELATED"/>
    <property type="match status" value="1"/>
</dbReference>
<dbReference type="CDD" id="cd07185">
    <property type="entry name" value="OmpA_C-like"/>
    <property type="match status" value="1"/>
</dbReference>
<dbReference type="PROSITE" id="PS01068">
    <property type="entry name" value="OMPA_1"/>
    <property type="match status" value="1"/>
</dbReference>
<dbReference type="PANTHER" id="PTHR30329">
    <property type="entry name" value="STATOR ELEMENT OF FLAGELLAR MOTOR COMPLEX"/>
    <property type="match status" value="1"/>
</dbReference>
<dbReference type="InterPro" id="IPR006665">
    <property type="entry name" value="OmpA-like"/>
</dbReference>
<comment type="subcellular location">
    <subcellularLocation>
        <location evidence="1">Cell outer membrane</location>
    </subcellularLocation>
</comment>
<keyword evidence="9" id="KW-1185">Reference proteome</keyword>
<evidence type="ECO:0000313" key="9">
    <source>
        <dbReference type="Proteomes" id="UP000199611"/>
    </source>
</evidence>
<evidence type="ECO:0000256" key="6">
    <source>
        <dbReference type="SAM" id="SignalP"/>
    </source>
</evidence>
<feature type="domain" description="OmpA-like" evidence="7">
    <location>
        <begin position="101"/>
        <end position="218"/>
    </location>
</feature>
<dbReference type="PROSITE" id="PS51123">
    <property type="entry name" value="OMPA_2"/>
    <property type="match status" value="1"/>
</dbReference>
<feature type="transmembrane region" description="Helical" evidence="5">
    <location>
        <begin position="56"/>
        <end position="78"/>
    </location>
</feature>
<evidence type="ECO:0000256" key="2">
    <source>
        <dbReference type="ARBA" id="ARBA00023136"/>
    </source>
</evidence>
<dbReference type="InterPro" id="IPR036737">
    <property type="entry name" value="OmpA-like_sf"/>
</dbReference>
<feature type="transmembrane region" description="Helical" evidence="5">
    <location>
        <begin position="29"/>
        <end position="49"/>
    </location>
</feature>
<dbReference type="RefSeq" id="WP_093395672.1">
    <property type="nucleotide sequence ID" value="NZ_FOUU01000008.1"/>
</dbReference>
<evidence type="ECO:0000256" key="1">
    <source>
        <dbReference type="ARBA" id="ARBA00004442"/>
    </source>
</evidence>
<dbReference type="STRING" id="39841.SAMN05660836_02122"/>
<dbReference type="InterPro" id="IPR006664">
    <property type="entry name" value="OMP_bac"/>
</dbReference>
<dbReference type="SUPFAM" id="SSF103088">
    <property type="entry name" value="OmpA-like"/>
    <property type="match status" value="1"/>
</dbReference>
<dbReference type="InterPro" id="IPR006690">
    <property type="entry name" value="OMPA-like_CS"/>
</dbReference>
<evidence type="ECO:0000256" key="3">
    <source>
        <dbReference type="ARBA" id="ARBA00023237"/>
    </source>
</evidence>
<protein>
    <submittedName>
        <fullName evidence="8">Outer membrane protein OmpA</fullName>
    </submittedName>
</protein>
<dbReference type="AlphaFoldDB" id="A0A1I4V5S8"/>
<dbReference type="EMBL" id="FOUU01000008">
    <property type="protein sequence ID" value="SFM96518.1"/>
    <property type="molecule type" value="Genomic_DNA"/>
</dbReference>